<dbReference type="Pfam" id="PF00501">
    <property type="entry name" value="AMP-binding"/>
    <property type="match status" value="1"/>
</dbReference>
<name>A0A1D8AY29_9BACT</name>
<dbReference type="InterPro" id="IPR042099">
    <property type="entry name" value="ANL_N_sf"/>
</dbReference>
<dbReference type="EC" id="6.2.1.26" evidence="5"/>
<feature type="region of interest" description="Disordered" evidence="2">
    <location>
        <begin position="68"/>
        <end position="93"/>
    </location>
</feature>
<dbReference type="PATRIC" id="fig|1838286.3.peg.2911"/>
<dbReference type="InterPro" id="IPR045851">
    <property type="entry name" value="AMP-bd_C_sf"/>
</dbReference>
<protein>
    <submittedName>
        <fullName evidence="5">2-succinylbenzoate--CoA ligase</fullName>
        <ecNumber evidence="5">6.2.1.26</ecNumber>
    </submittedName>
</protein>
<dbReference type="Pfam" id="PF13193">
    <property type="entry name" value="AMP-binding_C"/>
    <property type="match status" value="1"/>
</dbReference>
<comment type="similarity">
    <text evidence="1">Belongs to the ATP-dependent AMP-binding enzyme family.</text>
</comment>
<evidence type="ECO:0000259" key="3">
    <source>
        <dbReference type="Pfam" id="PF00501"/>
    </source>
</evidence>
<dbReference type="GO" id="GO:0008756">
    <property type="term" value="F:o-succinylbenzoate-CoA ligase activity"/>
    <property type="evidence" value="ECO:0007669"/>
    <property type="project" value="UniProtKB-EC"/>
</dbReference>
<dbReference type="Proteomes" id="UP000095228">
    <property type="component" value="Chromosome"/>
</dbReference>
<dbReference type="InterPro" id="IPR025110">
    <property type="entry name" value="AMP-bd_C"/>
</dbReference>
<dbReference type="KEGG" id="obg:Verru16b_02898"/>
<feature type="domain" description="AMP-binding enzyme C-terminal" evidence="4">
    <location>
        <begin position="335"/>
        <end position="407"/>
    </location>
</feature>
<dbReference type="GO" id="GO:0006631">
    <property type="term" value="P:fatty acid metabolic process"/>
    <property type="evidence" value="ECO:0007669"/>
    <property type="project" value="TreeGrafter"/>
</dbReference>
<organism evidence="5 6">
    <name type="scientific">Lacunisphaera limnophila</name>
    <dbReference type="NCBI Taxonomy" id="1838286"/>
    <lineage>
        <taxon>Bacteria</taxon>
        <taxon>Pseudomonadati</taxon>
        <taxon>Verrucomicrobiota</taxon>
        <taxon>Opitutia</taxon>
        <taxon>Opitutales</taxon>
        <taxon>Opitutaceae</taxon>
        <taxon>Lacunisphaera</taxon>
    </lineage>
</organism>
<dbReference type="Gene3D" id="3.30.300.30">
    <property type="match status" value="1"/>
</dbReference>
<gene>
    <name evidence="5" type="primary">menE</name>
    <name evidence="5" type="ORF">Verru16b_02898</name>
</gene>
<dbReference type="PANTHER" id="PTHR43201:SF8">
    <property type="entry name" value="ACYL-COA SYNTHETASE FAMILY MEMBER 3"/>
    <property type="match status" value="1"/>
</dbReference>
<dbReference type="Gene3D" id="3.40.50.12780">
    <property type="entry name" value="N-terminal domain of ligase-like"/>
    <property type="match status" value="1"/>
</dbReference>
<evidence type="ECO:0000256" key="1">
    <source>
        <dbReference type="ARBA" id="ARBA00006432"/>
    </source>
</evidence>
<sequence>MTRAELARLLGGVAAPGGQRRVIAEADPRTFMAAFASAVHGNGEVFLGNPDWGAVELRQFDELLRQKPETGTEPTEPTSADGGLAAPKPHRGEGGWLMIPTGGTSGQVRFARHDAASISAAVRGFMAHFELSQVNAVGVLPLYHVSGLMAWMRCALTGGQYLPLDWKALQAGLWTALPHQTEGWTISLVPTQLERLLRQAGAVDWLRQFRIIFLGGAPAWPTLLDQAASLRLPLSPGYGMTETAAMIAALRPAEFLAGTRSNGSLLPHARLAFDAEGTIAIGGESVFRGYWPAWREPGDFVTQDAGSMDGQGHLHVSGRRDAVIITGGEKVNPAEVEAVLRDTGAFADVVVFGVPDAEWGESVVAAYPGPAIDVARVERALAGLLSPAKRPKRFVALADWPVNAQGKLNRGEVARRAGMQKPEA</sequence>
<dbReference type="STRING" id="1838286.Verru16b_02898"/>
<feature type="domain" description="AMP-dependent synthetase/ligase" evidence="3">
    <location>
        <begin position="86"/>
        <end position="291"/>
    </location>
</feature>
<dbReference type="PANTHER" id="PTHR43201">
    <property type="entry name" value="ACYL-COA SYNTHETASE"/>
    <property type="match status" value="1"/>
</dbReference>
<accession>A0A1D8AY29</accession>
<evidence type="ECO:0000256" key="2">
    <source>
        <dbReference type="SAM" id="MobiDB-lite"/>
    </source>
</evidence>
<dbReference type="EMBL" id="CP016094">
    <property type="protein sequence ID" value="AOS45809.1"/>
    <property type="molecule type" value="Genomic_DNA"/>
</dbReference>
<dbReference type="OrthoDB" id="9757771at2"/>
<proteinExistence type="inferred from homology"/>
<evidence type="ECO:0000313" key="6">
    <source>
        <dbReference type="Proteomes" id="UP000095228"/>
    </source>
</evidence>
<reference evidence="5 6" key="1">
    <citation type="submission" date="2016-06" db="EMBL/GenBank/DDBJ databases">
        <title>Three novel species with peptidoglycan cell walls form the new genus Lacunisphaera gen. nov. in the family Opitutaceae of the verrucomicrobial subdivision 4.</title>
        <authorList>
            <person name="Rast P."/>
            <person name="Gloeckner I."/>
            <person name="Jogler M."/>
            <person name="Boedeker C."/>
            <person name="Jeske O."/>
            <person name="Wiegand S."/>
            <person name="Reinhardt R."/>
            <person name="Schumann P."/>
            <person name="Rohde M."/>
            <person name="Spring S."/>
            <person name="Gloeckner F.O."/>
            <person name="Jogler C."/>
        </authorList>
    </citation>
    <scope>NUCLEOTIDE SEQUENCE [LARGE SCALE GENOMIC DNA]</scope>
    <source>
        <strain evidence="5 6">IG16b</strain>
    </source>
</reference>
<keyword evidence="6" id="KW-1185">Reference proteome</keyword>
<dbReference type="RefSeq" id="WP_069962920.1">
    <property type="nucleotide sequence ID" value="NZ_CP016094.1"/>
</dbReference>
<dbReference type="AlphaFoldDB" id="A0A1D8AY29"/>
<dbReference type="InterPro" id="IPR000873">
    <property type="entry name" value="AMP-dep_synth/lig_dom"/>
</dbReference>
<dbReference type="GO" id="GO:0031956">
    <property type="term" value="F:medium-chain fatty acid-CoA ligase activity"/>
    <property type="evidence" value="ECO:0007669"/>
    <property type="project" value="TreeGrafter"/>
</dbReference>
<evidence type="ECO:0000259" key="4">
    <source>
        <dbReference type="Pfam" id="PF13193"/>
    </source>
</evidence>
<evidence type="ECO:0000313" key="5">
    <source>
        <dbReference type="EMBL" id="AOS45809.1"/>
    </source>
</evidence>
<dbReference type="SUPFAM" id="SSF56801">
    <property type="entry name" value="Acetyl-CoA synthetase-like"/>
    <property type="match status" value="1"/>
</dbReference>
<keyword evidence="5" id="KW-0436">Ligase</keyword>